<sequence length="100" mass="11201">MTGIASPQSPPQEFRDESVPWGALRRRLARSSPYHRASSLGQGRTERAPHRPKRHGGGLVAIDVYSRAGRRTIGLPDQLAEMLRCHHERQEAERQHADSG</sequence>
<evidence type="ECO:0000313" key="3">
    <source>
        <dbReference type="Proteomes" id="UP000199497"/>
    </source>
</evidence>
<protein>
    <submittedName>
        <fullName evidence="2">Uncharacterized protein</fullName>
    </submittedName>
</protein>
<feature type="region of interest" description="Disordered" evidence="1">
    <location>
        <begin position="1"/>
        <end position="58"/>
    </location>
</feature>
<reference evidence="3" key="1">
    <citation type="submission" date="2016-10" db="EMBL/GenBank/DDBJ databases">
        <authorList>
            <person name="Varghese N."/>
            <person name="Submissions S."/>
        </authorList>
    </citation>
    <scope>NUCLEOTIDE SEQUENCE [LARGE SCALE GENOMIC DNA]</scope>
    <source>
        <strain evidence="3">DSM 46732</strain>
    </source>
</reference>
<dbReference type="AlphaFoldDB" id="A0A1H0UFB2"/>
<evidence type="ECO:0000313" key="2">
    <source>
        <dbReference type="EMBL" id="SDP64688.1"/>
    </source>
</evidence>
<dbReference type="Proteomes" id="UP000199497">
    <property type="component" value="Unassembled WGS sequence"/>
</dbReference>
<keyword evidence="3" id="KW-1185">Reference proteome</keyword>
<evidence type="ECO:0000256" key="1">
    <source>
        <dbReference type="SAM" id="MobiDB-lite"/>
    </source>
</evidence>
<dbReference type="OrthoDB" id="9805859at2"/>
<accession>A0A1H0UFB2</accession>
<dbReference type="RefSeq" id="WP_092601476.1">
    <property type="nucleotide sequence ID" value="NZ_FNJR01000006.1"/>
</dbReference>
<gene>
    <name evidence="2" type="ORF">SAMN04487905_106247</name>
</gene>
<organism evidence="2 3">
    <name type="scientific">Actinopolyspora xinjiangensis</name>
    <dbReference type="NCBI Taxonomy" id="405564"/>
    <lineage>
        <taxon>Bacteria</taxon>
        <taxon>Bacillati</taxon>
        <taxon>Actinomycetota</taxon>
        <taxon>Actinomycetes</taxon>
        <taxon>Actinopolysporales</taxon>
        <taxon>Actinopolysporaceae</taxon>
        <taxon>Actinopolyspora</taxon>
    </lineage>
</organism>
<proteinExistence type="predicted"/>
<name>A0A1H0UFB2_9ACTN</name>
<dbReference type="EMBL" id="FNJR01000006">
    <property type="protein sequence ID" value="SDP64688.1"/>
    <property type="molecule type" value="Genomic_DNA"/>
</dbReference>